<organism evidence="2 3">
    <name type="scientific">Diatraea saccharalis</name>
    <name type="common">sugarcane borer</name>
    <dbReference type="NCBI Taxonomy" id="40085"/>
    <lineage>
        <taxon>Eukaryota</taxon>
        <taxon>Metazoa</taxon>
        <taxon>Ecdysozoa</taxon>
        <taxon>Arthropoda</taxon>
        <taxon>Hexapoda</taxon>
        <taxon>Insecta</taxon>
        <taxon>Pterygota</taxon>
        <taxon>Neoptera</taxon>
        <taxon>Endopterygota</taxon>
        <taxon>Lepidoptera</taxon>
        <taxon>Glossata</taxon>
        <taxon>Ditrysia</taxon>
        <taxon>Pyraloidea</taxon>
        <taxon>Crambidae</taxon>
        <taxon>Crambinae</taxon>
        <taxon>Diatraea</taxon>
    </lineage>
</organism>
<evidence type="ECO:0000313" key="2">
    <source>
        <dbReference type="EMBL" id="CAG9794445.1"/>
    </source>
</evidence>
<proteinExistence type="predicted"/>
<keyword evidence="3" id="KW-1185">Reference proteome</keyword>
<dbReference type="Proteomes" id="UP001153714">
    <property type="component" value="Chromosome 6"/>
</dbReference>
<sequence>MYIEIELQERSREETFRLKKIKQNIINKELTYSYANIEKERRRIKCEEEIEEEKEKVTEEEKLDREEANKEDEDSKMNRFVGSAKNWTTEHSMSLILRRKDEDRKCLECLALHVDEIIKSLIQKGTSEKLMFRLCNMFKKSIKSFIGTPQILMKTATLSSIRGDSANSTVKSDPACLYPTNPKEIGKDLKQISAVRTTSSQYHCLTSDDHMKCVLASQSKMNIQKNGRDLKQTCCVRETASEYQNRCLELDPRIKCVSVSLLKSEVNSRMYSIGRNKETLCPACSKKIKSASTFEQKISAKSCFSEKNNGISVWKIQEPSPKCNTTDSSMMTKPCFWYLQEKQYMVGKRLGSMEDIWRETWTSTTDLKFIPGLMLSKSVLKGSSNFKIERSTSAIQILLKPSSLHKSDRQSAHNLRVLNL</sequence>
<evidence type="ECO:0000256" key="1">
    <source>
        <dbReference type="SAM" id="MobiDB-lite"/>
    </source>
</evidence>
<protein>
    <submittedName>
        <fullName evidence="2">Uncharacterized protein</fullName>
    </submittedName>
</protein>
<evidence type="ECO:0000313" key="3">
    <source>
        <dbReference type="Proteomes" id="UP001153714"/>
    </source>
</evidence>
<feature type="region of interest" description="Disordered" evidence="1">
    <location>
        <begin position="50"/>
        <end position="75"/>
    </location>
</feature>
<name>A0A9N9WJS5_9NEOP</name>
<gene>
    <name evidence="2" type="ORF">DIATSA_LOCUS11820</name>
</gene>
<dbReference type="AlphaFoldDB" id="A0A9N9WJS5"/>
<reference evidence="2" key="1">
    <citation type="submission" date="2021-12" db="EMBL/GenBank/DDBJ databases">
        <authorList>
            <person name="King R."/>
        </authorList>
    </citation>
    <scope>NUCLEOTIDE SEQUENCE</scope>
</reference>
<reference evidence="2" key="2">
    <citation type="submission" date="2022-10" db="EMBL/GenBank/DDBJ databases">
        <authorList>
            <consortium name="ENA_rothamsted_submissions"/>
            <consortium name="culmorum"/>
            <person name="King R."/>
        </authorList>
    </citation>
    <scope>NUCLEOTIDE SEQUENCE</scope>
</reference>
<accession>A0A9N9WJS5</accession>
<dbReference type="EMBL" id="OU893337">
    <property type="protein sequence ID" value="CAG9794445.1"/>
    <property type="molecule type" value="Genomic_DNA"/>
</dbReference>
<dbReference type="OrthoDB" id="7463874at2759"/>